<dbReference type="GeneTree" id="ENSGT00940000159764"/>
<sequence length="170" mass="19578">MPVQGFCWFLCCRQGFNLLGRDYGEKEEEESFELRNKEDLTRNGRGPLEVTLSQPTRTANGTNGHSLSEVPDEMKSLIIEKSKMGLEEDPELLVKGWLFREVRGSWIKQRCYWFVLSQDSLDYYSSSERGARRLGTLVLTNLCSVIWPDKQTFKETAVNGVMHTRTHAHT</sequence>
<feature type="compositionally biased region" description="Basic and acidic residues" evidence="1">
    <location>
        <begin position="32"/>
        <end position="42"/>
    </location>
</feature>
<proteinExistence type="predicted"/>
<evidence type="ECO:0000256" key="1">
    <source>
        <dbReference type="SAM" id="MobiDB-lite"/>
    </source>
</evidence>
<keyword evidence="3" id="KW-1185">Reference proteome</keyword>
<gene>
    <name evidence="2" type="primary">plekhh3</name>
</gene>
<dbReference type="Proteomes" id="UP000694402">
    <property type="component" value="Unassembled WGS sequence"/>
</dbReference>
<evidence type="ECO:0000313" key="2">
    <source>
        <dbReference type="Ensembl" id="ENSOTSP00005133072.1"/>
    </source>
</evidence>
<feature type="compositionally biased region" description="Polar residues" evidence="1">
    <location>
        <begin position="51"/>
        <end position="66"/>
    </location>
</feature>
<dbReference type="InterPro" id="IPR051724">
    <property type="entry name" value="Actin_motor_Myosin"/>
</dbReference>
<dbReference type="AlphaFoldDB" id="A0AAZ3QUT3"/>
<reference evidence="2" key="2">
    <citation type="submission" date="2025-08" db="UniProtKB">
        <authorList>
            <consortium name="Ensembl"/>
        </authorList>
    </citation>
    <scope>IDENTIFICATION</scope>
</reference>
<dbReference type="PANTHER" id="PTHR46049:SF5">
    <property type="entry name" value="PLECKSTRIN HOMOLOGY DOMAIN-CONTAINING FAMILY H MEMBER 3"/>
    <property type="match status" value="1"/>
</dbReference>
<evidence type="ECO:0000313" key="3">
    <source>
        <dbReference type="Proteomes" id="UP000694402"/>
    </source>
</evidence>
<dbReference type="SUPFAM" id="SSF50729">
    <property type="entry name" value="PH domain-like"/>
    <property type="match status" value="1"/>
</dbReference>
<dbReference type="Ensembl" id="ENSOTST00005194918.1">
    <property type="protein sequence ID" value="ENSOTSP00005133072.1"/>
    <property type="gene ID" value="ENSOTSG00005028268.2"/>
</dbReference>
<dbReference type="InterPro" id="IPR011993">
    <property type="entry name" value="PH-like_dom_sf"/>
</dbReference>
<accession>A0AAZ3QUT3</accession>
<organism evidence="2 3">
    <name type="scientific">Oncorhynchus tshawytscha</name>
    <name type="common">Chinook salmon</name>
    <name type="synonym">Salmo tshawytscha</name>
    <dbReference type="NCBI Taxonomy" id="74940"/>
    <lineage>
        <taxon>Eukaryota</taxon>
        <taxon>Metazoa</taxon>
        <taxon>Chordata</taxon>
        <taxon>Craniata</taxon>
        <taxon>Vertebrata</taxon>
        <taxon>Euteleostomi</taxon>
        <taxon>Actinopterygii</taxon>
        <taxon>Neopterygii</taxon>
        <taxon>Teleostei</taxon>
        <taxon>Protacanthopterygii</taxon>
        <taxon>Salmoniformes</taxon>
        <taxon>Salmonidae</taxon>
        <taxon>Salmoninae</taxon>
        <taxon>Oncorhynchus</taxon>
    </lineage>
</organism>
<name>A0AAZ3QUT3_ONCTS</name>
<reference evidence="2" key="3">
    <citation type="submission" date="2025-09" db="UniProtKB">
        <authorList>
            <consortium name="Ensembl"/>
        </authorList>
    </citation>
    <scope>IDENTIFICATION</scope>
</reference>
<dbReference type="PANTHER" id="PTHR46049">
    <property type="entry name" value="AGAP003327-PA"/>
    <property type="match status" value="1"/>
</dbReference>
<protein>
    <submittedName>
        <fullName evidence="2">Pleckstrin homology, MyTH4 and FERM domain containing H3</fullName>
    </submittedName>
</protein>
<feature type="region of interest" description="Disordered" evidence="1">
    <location>
        <begin position="30"/>
        <end position="69"/>
    </location>
</feature>
<dbReference type="Gene3D" id="2.30.29.30">
    <property type="entry name" value="Pleckstrin-homology domain (PH domain)/Phosphotyrosine-binding domain (PTB)"/>
    <property type="match status" value="1"/>
</dbReference>
<reference evidence="3" key="1">
    <citation type="journal article" date="2018" name="PLoS ONE">
        <title>Chinook salmon (Oncorhynchus tshawytscha) genome and transcriptome.</title>
        <authorList>
            <person name="Christensen K.A."/>
            <person name="Leong J.S."/>
            <person name="Sakhrani D."/>
            <person name="Biagi C.A."/>
            <person name="Minkley D.R."/>
            <person name="Withler R.E."/>
            <person name="Rondeau E.B."/>
            <person name="Koop B.F."/>
            <person name="Devlin R.H."/>
        </authorList>
    </citation>
    <scope>NUCLEOTIDE SEQUENCE [LARGE SCALE GENOMIC DNA]</scope>
</reference>